<proteinExistence type="predicted"/>
<name>A0ABV3SXA2_9ACTN</name>
<dbReference type="Proteomes" id="UP001556631">
    <property type="component" value="Unassembled WGS sequence"/>
</dbReference>
<reference evidence="2 3" key="1">
    <citation type="submission" date="2024-07" db="EMBL/GenBank/DDBJ databases">
        <authorList>
            <person name="Lee S."/>
            <person name="Kang M."/>
        </authorList>
    </citation>
    <scope>NUCLEOTIDE SEQUENCE [LARGE SCALE GENOMIC DNA]</scope>
    <source>
        <strain evidence="2 3">DS6</strain>
    </source>
</reference>
<evidence type="ECO:0000313" key="2">
    <source>
        <dbReference type="EMBL" id="MEX0427567.1"/>
    </source>
</evidence>
<dbReference type="EMBL" id="JBFPJR010000011">
    <property type="protein sequence ID" value="MEX0427567.1"/>
    <property type="molecule type" value="Genomic_DNA"/>
</dbReference>
<dbReference type="RefSeq" id="WP_367993080.1">
    <property type="nucleotide sequence ID" value="NZ_JBFPJR010000011.1"/>
</dbReference>
<evidence type="ECO:0000313" key="3">
    <source>
        <dbReference type="Proteomes" id="UP001556631"/>
    </source>
</evidence>
<accession>A0ABV3SXA2</accession>
<evidence type="ECO:0000256" key="1">
    <source>
        <dbReference type="SAM" id="MobiDB-lite"/>
    </source>
</evidence>
<keyword evidence="3" id="KW-1185">Reference proteome</keyword>
<protein>
    <recommendedName>
        <fullName evidence="4">SAF domain-containing protein</fullName>
    </recommendedName>
</protein>
<evidence type="ECO:0008006" key="4">
    <source>
        <dbReference type="Google" id="ProtNLM"/>
    </source>
</evidence>
<sequence>MAKNLGTAAPAAAPPAVRASRPGWRDPRLWTGVALVAVCVVAGARVLGSADDTVEVWAVAEDEPAGGALRADDLVVRHVRFADEDDLTSYYRVEEELPDDLALVRAVGAGELLPRSAVGDPGGSGLLQLPLAVDAGQVPPSVREGSVVDVYVGGRGAGRHDGPVLSKVSVVSVVLPEESLSGTGQEQLTVSAAEREAQAYVDLVGGLDAPTITVVRRS</sequence>
<organism evidence="2 3">
    <name type="scientific">Nocardioides eburneus</name>
    <dbReference type="NCBI Taxonomy" id="3231482"/>
    <lineage>
        <taxon>Bacteria</taxon>
        <taxon>Bacillati</taxon>
        <taxon>Actinomycetota</taxon>
        <taxon>Actinomycetes</taxon>
        <taxon>Propionibacteriales</taxon>
        <taxon>Nocardioidaceae</taxon>
        <taxon>Nocardioides</taxon>
    </lineage>
</organism>
<comment type="caution">
    <text evidence="2">The sequence shown here is derived from an EMBL/GenBank/DDBJ whole genome shotgun (WGS) entry which is preliminary data.</text>
</comment>
<feature type="region of interest" description="Disordered" evidence="1">
    <location>
        <begin position="1"/>
        <end position="21"/>
    </location>
</feature>
<gene>
    <name evidence="2" type="ORF">AB3X52_08055</name>
</gene>